<organism evidence="2 3">
    <name type="scientific">Candidatus Protofrankia datiscae</name>
    <dbReference type="NCBI Taxonomy" id="2716812"/>
    <lineage>
        <taxon>Bacteria</taxon>
        <taxon>Bacillati</taxon>
        <taxon>Actinomycetota</taxon>
        <taxon>Actinomycetes</taxon>
        <taxon>Frankiales</taxon>
        <taxon>Frankiaceae</taxon>
        <taxon>Protofrankia</taxon>
    </lineage>
</organism>
<protein>
    <submittedName>
        <fullName evidence="2">Uncharacterized protein</fullName>
    </submittedName>
</protein>
<dbReference type="STRING" id="656024.FsymDg_3729"/>
<dbReference type="Proteomes" id="UP000001549">
    <property type="component" value="Chromosome"/>
</dbReference>
<evidence type="ECO:0000313" key="3">
    <source>
        <dbReference type="Proteomes" id="UP000001549"/>
    </source>
</evidence>
<sequence>MPRTAPTAAGSDPQLSLFDDDPTAYAPPPPAALPYQAADPAAANAGLAGDGYGWLAAMLPAPAPLVCEVHGTVMALADPPPLWICPDCPGPAGPATPAAVPVEWAEAA</sequence>
<feature type="region of interest" description="Disordered" evidence="1">
    <location>
        <begin position="1"/>
        <end position="32"/>
    </location>
</feature>
<keyword evidence="3" id="KW-1185">Reference proteome</keyword>
<gene>
    <name evidence="2" type="ordered locus">FsymDg_3729</name>
</gene>
<reference evidence="2 3" key="1">
    <citation type="submission" date="2011-05" db="EMBL/GenBank/DDBJ databases">
        <title>Complete sequence of chromosome of Frankia symbiont of Datisca glomerata.</title>
        <authorList>
            <consortium name="US DOE Joint Genome Institute"/>
            <person name="Lucas S."/>
            <person name="Han J."/>
            <person name="Lapidus A."/>
            <person name="Cheng J.-F."/>
            <person name="Goodwin L."/>
            <person name="Pitluck S."/>
            <person name="Peters L."/>
            <person name="Mikhailova N."/>
            <person name="Chertkov O."/>
            <person name="Teshima H."/>
            <person name="Han C."/>
            <person name="Tapia R."/>
            <person name="Land M."/>
            <person name="Hauser L."/>
            <person name="Kyrpides N."/>
            <person name="Ivanova N."/>
            <person name="Pagani I."/>
            <person name="Berry A."/>
            <person name="Pawlowski K."/>
            <person name="Persson T."/>
            <person name="Vanden Heuvel B."/>
            <person name="Benson D."/>
            <person name="Woyke T."/>
        </authorList>
    </citation>
    <scope>NUCLEOTIDE SEQUENCE [LARGE SCALE GENOMIC DNA]</scope>
    <source>
        <strain evidence="3">4085684</strain>
    </source>
</reference>
<evidence type="ECO:0000256" key="1">
    <source>
        <dbReference type="SAM" id="MobiDB-lite"/>
    </source>
</evidence>
<dbReference type="AlphaFoldDB" id="F8B490"/>
<proteinExistence type="predicted"/>
<dbReference type="EMBL" id="CP002801">
    <property type="protein sequence ID" value="AEH11006.1"/>
    <property type="molecule type" value="Genomic_DNA"/>
</dbReference>
<name>F8B490_9ACTN</name>
<dbReference type="HOGENOM" id="CLU_2193129_0_0_11"/>
<accession>F8B490</accession>
<dbReference type="RefSeq" id="WP_013874886.1">
    <property type="nucleotide sequence ID" value="NC_015656.1"/>
</dbReference>
<evidence type="ECO:0000313" key="2">
    <source>
        <dbReference type="EMBL" id="AEH11006.1"/>
    </source>
</evidence>
<dbReference type="KEGG" id="fsy:FsymDg_3729"/>